<keyword evidence="1 3" id="KW-0489">Methyltransferase</keyword>
<keyword evidence="3" id="KW-1133">Transmembrane helix</keyword>
<evidence type="ECO:0000256" key="2">
    <source>
        <dbReference type="ARBA" id="ARBA00023180"/>
    </source>
</evidence>
<feature type="transmembrane region" description="Helical" evidence="3">
    <location>
        <begin position="13"/>
        <end position="33"/>
    </location>
</feature>
<protein>
    <recommendedName>
        <fullName evidence="3">Methyltransferase</fullName>
        <ecNumber evidence="3">2.1.1.-</ecNumber>
    </recommendedName>
</protein>
<dbReference type="GO" id="GO:0005768">
    <property type="term" value="C:endosome"/>
    <property type="evidence" value="ECO:0007669"/>
    <property type="project" value="TreeGrafter"/>
</dbReference>
<sequence length="162" mass="18551">MKQKSQLVHTTKLLKYGLVGLIVFLGLICLYYGSSFAPGLRRADEAAAAVGDGTDPIIGSFVPRHDYFDELFEDQEHNPEVPKSIPICDMRYSELIPCLDRNLIYQLKLKPNLTLMEHYERHCPPPERRYNCLIPSPIGYKVVILDTCSVCLPRKCRKRLEL</sequence>
<dbReference type="PANTHER" id="PTHR10108">
    <property type="entry name" value="SAM-DEPENDENT METHYLTRANSFERASE"/>
    <property type="match status" value="1"/>
</dbReference>
<dbReference type="Pfam" id="PF03141">
    <property type="entry name" value="Methyltransf_29"/>
    <property type="match status" value="1"/>
</dbReference>
<organism evidence="4">
    <name type="scientific">Davidia involucrata</name>
    <name type="common">Dove tree</name>
    <dbReference type="NCBI Taxonomy" id="16924"/>
    <lineage>
        <taxon>Eukaryota</taxon>
        <taxon>Viridiplantae</taxon>
        <taxon>Streptophyta</taxon>
        <taxon>Embryophyta</taxon>
        <taxon>Tracheophyta</taxon>
        <taxon>Spermatophyta</taxon>
        <taxon>Magnoliopsida</taxon>
        <taxon>eudicotyledons</taxon>
        <taxon>Gunneridae</taxon>
        <taxon>Pentapetalae</taxon>
        <taxon>asterids</taxon>
        <taxon>Cornales</taxon>
        <taxon>Nyssaceae</taxon>
        <taxon>Davidia</taxon>
    </lineage>
</organism>
<keyword evidence="3" id="KW-0472">Membrane</keyword>
<keyword evidence="2 3" id="KW-0325">Glycoprotein</keyword>
<dbReference type="InterPro" id="IPR004159">
    <property type="entry name" value="Put_SAM_MeTrfase"/>
</dbReference>
<dbReference type="EMBL" id="GHES01040688">
    <property type="protein sequence ID" value="MPA71247.1"/>
    <property type="molecule type" value="Transcribed_RNA"/>
</dbReference>
<dbReference type="EC" id="2.1.1.-" evidence="3"/>
<name>A0A5B7BRR1_DAVIN</name>
<dbReference type="AlphaFoldDB" id="A0A5B7BRR1"/>
<evidence type="ECO:0000256" key="1">
    <source>
        <dbReference type="ARBA" id="ARBA00022603"/>
    </source>
</evidence>
<comment type="subcellular location">
    <subcellularLocation>
        <location evidence="3">Membrane</location>
        <topology evidence="3">Single-pass type II membrane protein</topology>
    </subcellularLocation>
</comment>
<comment type="similarity">
    <text evidence="3">Belongs to the methyltransferase superfamily.</text>
</comment>
<dbReference type="GO" id="GO:0032259">
    <property type="term" value="P:methylation"/>
    <property type="evidence" value="ECO:0007669"/>
    <property type="project" value="UniProtKB-KW"/>
</dbReference>
<evidence type="ECO:0000313" key="4">
    <source>
        <dbReference type="EMBL" id="MPA71247.1"/>
    </source>
</evidence>
<dbReference type="GO" id="GO:0016020">
    <property type="term" value="C:membrane"/>
    <property type="evidence" value="ECO:0007669"/>
    <property type="project" value="UniProtKB-SubCell"/>
</dbReference>
<gene>
    <name evidence="4" type="ORF">Din_040688</name>
</gene>
<keyword evidence="3" id="KW-0735">Signal-anchor</keyword>
<dbReference type="GO" id="GO:0005802">
    <property type="term" value="C:trans-Golgi network"/>
    <property type="evidence" value="ECO:0007669"/>
    <property type="project" value="TreeGrafter"/>
</dbReference>
<dbReference type="PANTHER" id="PTHR10108:SF1103">
    <property type="entry name" value="METHYLTRANSFERASE PMT9-RELATED"/>
    <property type="match status" value="1"/>
</dbReference>
<proteinExistence type="inferred from homology"/>
<reference evidence="4" key="1">
    <citation type="submission" date="2019-08" db="EMBL/GenBank/DDBJ databases">
        <title>Reference gene set and small RNA set construction with multiple tissues from Davidia involucrata Baill.</title>
        <authorList>
            <person name="Yang H."/>
            <person name="Zhou C."/>
            <person name="Li G."/>
            <person name="Wang J."/>
            <person name="Gao P."/>
            <person name="Wang M."/>
            <person name="Wang R."/>
            <person name="Zhao Y."/>
        </authorList>
    </citation>
    <scope>NUCLEOTIDE SEQUENCE</scope>
    <source>
        <tissue evidence="4">Mixed with DoveR01_LX</tissue>
    </source>
</reference>
<evidence type="ECO:0000256" key="3">
    <source>
        <dbReference type="RuleBase" id="RU366043"/>
    </source>
</evidence>
<dbReference type="GO" id="GO:0008168">
    <property type="term" value="F:methyltransferase activity"/>
    <property type="evidence" value="ECO:0007669"/>
    <property type="project" value="UniProtKB-UniRule"/>
</dbReference>
<accession>A0A5B7BRR1</accession>
<keyword evidence="3" id="KW-0808">Transferase</keyword>
<keyword evidence="3" id="KW-0812">Transmembrane</keyword>